<keyword evidence="1" id="KW-0812">Transmembrane</keyword>
<keyword evidence="1" id="KW-1133">Transmembrane helix</keyword>
<reference evidence="2 3" key="1">
    <citation type="submission" date="2019-03" db="EMBL/GenBank/DDBJ databases">
        <title>Draft genome sequences of novel Actinobacteria.</title>
        <authorList>
            <person name="Sahin N."/>
            <person name="Ay H."/>
            <person name="Saygin H."/>
        </authorList>
    </citation>
    <scope>NUCLEOTIDE SEQUENCE [LARGE SCALE GENOMIC DNA]</scope>
    <source>
        <strain evidence="2 3">DSM 41900</strain>
    </source>
</reference>
<evidence type="ECO:0000313" key="3">
    <source>
        <dbReference type="Proteomes" id="UP000295345"/>
    </source>
</evidence>
<comment type="caution">
    <text evidence="2">The sequence shown here is derived from an EMBL/GenBank/DDBJ whole genome shotgun (WGS) entry which is preliminary data.</text>
</comment>
<feature type="non-terminal residue" evidence="2">
    <location>
        <position position="1"/>
    </location>
</feature>
<dbReference type="RefSeq" id="WP_132820075.1">
    <property type="nucleotide sequence ID" value="NZ_SMKI01000276.1"/>
</dbReference>
<sequence>GGTRQAVAAGAEGVMGLGMAAMAVPAAAPWPPAFHAACAAVALCGAVLLVAEGTHRGHHLVEALAMAYAAVAMAGAPTAHAGHQAPAGLPVLTGVLLVYFAGYALRAAPRLLPAGGTAAGRPVAAPATGRRPPEVAAACRLALAVAMVAMLLGL</sequence>
<keyword evidence="3" id="KW-1185">Reference proteome</keyword>
<feature type="transmembrane region" description="Helical" evidence="1">
    <location>
        <begin position="87"/>
        <end position="105"/>
    </location>
</feature>
<feature type="transmembrane region" description="Helical" evidence="1">
    <location>
        <begin position="33"/>
        <end position="51"/>
    </location>
</feature>
<evidence type="ECO:0000313" key="2">
    <source>
        <dbReference type="EMBL" id="TDC71588.1"/>
    </source>
</evidence>
<dbReference type="Pfam" id="PF17197">
    <property type="entry name" value="DUF5134"/>
    <property type="match status" value="1"/>
</dbReference>
<gene>
    <name evidence="2" type="ORF">E1283_23255</name>
</gene>
<evidence type="ECO:0000256" key="1">
    <source>
        <dbReference type="SAM" id="Phobius"/>
    </source>
</evidence>
<feature type="transmembrane region" description="Helical" evidence="1">
    <location>
        <begin position="63"/>
        <end position="81"/>
    </location>
</feature>
<name>A0A4R4T3S0_9ACTN</name>
<dbReference type="Proteomes" id="UP000295345">
    <property type="component" value="Unassembled WGS sequence"/>
</dbReference>
<dbReference type="EMBL" id="SMKI01000276">
    <property type="protein sequence ID" value="TDC71588.1"/>
    <property type="molecule type" value="Genomic_DNA"/>
</dbReference>
<proteinExistence type="predicted"/>
<keyword evidence="1" id="KW-0472">Membrane</keyword>
<dbReference type="AlphaFoldDB" id="A0A4R4T3S0"/>
<feature type="transmembrane region" description="Helical" evidence="1">
    <location>
        <begin position="7"/>
        <end position="27"/>
    </location>
</feature>
<organism evidence="2 3">
    <name type="scientific">Streptomyces hainanensis</name>
    <dbReference type="NCBI Taxonomy" id="402648"/>
    <lineage>
        <taxon>Bacteria</taxon>
        <taxon>Bacillati</taxon>
        <taxon>Actinomycetota</taxon>
        <taxon>Actinomycetes</taxon>
        <taxon>Kitasatosporales</taxon>
        <taxon>Streptomycetaceae</taxon>
        <taxon>Streptomyces</taxon>
    </lineage>
</organism>
<dbReference type="InterPro" id="IPR033458">
    <property type="entry name" value="DUF5134"/>
</dbReference>
<accession>A0A4R4T3S0</accession>
<protein>
    <submittedName>
        <fullName evidence="2">DUF5134 domain-containing protein</fullName>
    </submittedName>
</protein>